<dbReference type="PANTHER" id="PTHR11070:SF2">
    <property type="entry name" value="ATP-DEPENDENT DNA HELICASE SRS2"/>
    <property type="match status" value="1"/>
</dbReference>
<dbReference type="SUPFAM" id="SSF52540">
    <property type="entry name" value="P-loop containing nucleoside triphosphate hydrolases"/>
    <property type="match status" value="1"/>
</dbReference>
<reference evidence="12 13" key="1">
    <citation type="journal article" date="2016" name="Nat. Commun.">
        <title>Thousands of microbial genomes shed light on interconnected biogeochemical processes in an aquifer system.</title>
        <authorList>
            <person name="Anantharaman K."/>
            <person name="Brown C.T."/>
            <person name="Hug L.A."/>
            <person name="Sharon I."/>
            <person name="Castelle C.J."/>
            <person name="Probst A.J."/>
            <person name="Thomas B.C."/>
            <person name="Singh A."/>
            <person name="Wilkins M.J."/>
            <person name="Karaoz U."/>
            <person name="Brodie E.L."/>
            <person name="Williams K.H."/>
            <person name="Hubbard S.S."/>
            <person name="Banfield J.F."/>
        </authorList>
    </citation>
    <scope>NUCLEOTIDE SEQUENCE [LARGE SCALE GENOMIC DNA]</scope>
</reference>
<dbReference type="Gene3D" id="3.40.50.300">
    <property type="entry name" value="P-loop containing nucleotide triphosphate hydrolases"/>
    <property type="match status" value="1"/>
</dbReference>
<dbReference type="GO" id="GO:0005829">
    <property type="term" value="C:cytosol"/>
    <property type="evidence" value="ECO:0007669"/>
    <property type="project" value="TreeGrafter"/>
</dbReference>
<dbReference type="GO" id="GO:0000725">
    <property type="term" value="P:recombinational repair"/>
    <property type="evidence" value="ECO:0007669"/>
    <property type="project" value="TreeGrafter"/>
</dbReference>
<evidence type="ECO:0000256" key="2">
    <source>
        <dbReference type="ARBA" id="ARBA00022741"/>
    </source>
</evidence>
<organism evidence="12 13">
    <name type="scientific">Candidatus Gottesmanbacteria bacterium RIFOXYB1_FULL_47_11</name>
    <dbReference type="NCBI Taxonomy" id="1798401"/>
    <lineage>
        <taxon>Bacteria</taxon>
        <taxon>Candidatus Gottesmaniibacteriota</taxon>
    </lineage>
</organism>
<feature type="domain" description="UvrD-like helicase C-terminal" evidence="11">
    <location>
        <begin position="56"/>
        <end position="216"/>
    </location>
</feature>
<evidence type="ECO:0000256" key="7">
    <source>
        <dbReference type="ARBA" id="ARBA00022840"/>
    </source>
</evidence>
<dbReference type="InterPro" id="IPR000212">
    <property type="entry name" value="DNA_helicase_UvrD/REP"/>
</dbReference>
<evidence type="ECO:0000256" key="1">
    <source>
        <dbReference type="ARBA" id="ARBA00022722"/>
    </source>
</evidence>
<dbReference type="Pfam" id="PF12705">
    <property type="entry name" value="PDDEXK_1"/>
    <property type="match status" value="1"/>
</dbReference>
<evidence type="ECO:0000256" key="4">
    <source>
        <dbReference type="ARBA" id="ARBA00022801"/>
    </source>
</evidence>
<dbReference type="GO" id="GO:0003677">
    <property type="term" value="F:DNA binding"/>
    <property type="evidence" value="ECO:0007669"/>
    <property type="project" value="UniProtKB-KW"/>
</dbReference>
<keyword evidence="1" id="KW-0540">Nuclease</keyword>
<dbReference type="InterPro" id="IPR014017">
    <property type="entry name" value="DNA_helicase_UvrD-like_C"/>
</dbReference>
<name>A0A1F6BBY5_9BACT</name>
<evidence type="ECO:0000256" key="3">
    <source>
        <dbReference type="ARBA" id="ARBA00022763"/>
    </source>
</evidence>
<evidence type="ECO:0000313" key="12">
    <source>
        <dbReference type="EMBL" id="OGG34471.1"/>
    </source>
</evidence>
<accession>A0A1F6BBY5</accession>
<keyword evidence="2" id="KW-0547">Nucleotide-binding</keyword>
<dbReference type="GO" id="GO:0004527">
    <property type="term" value="F:exonuclease activity"/>
    <property type="evidence" value="ECO:0007669"/>
    <property type="project" value="UniProtKB-KW"/>
</dbReference>
<dbReference type="Gene3D" id="1.10.486.10">
    <property type="entry name" value="PCRA, domain 4"/>
    <property type="match status" value="1"/>
</dbReference>
<dbReference type="STRING" id="1798401.A2363_00480"/>
<dbReference type="PANTHER" id="PTHR11070">
    <property type="entry name" value="UVRD / RECB / PCRA DNA HELICASE FAMILY MEMBER"/>
    <property type="match status" value="1"/>
</dbReference>
<evidence type="ECO:0000259" key="10">
    <source>
        <dbReference type="Pfam" id="PF12705"/>
    </source>
</evidence>
<evidence type="ECO:0000256" key="9">
    <source>
        <dbReference type="ARBA" id="ARBA00023204"/>
    </source>
</evidence>
<dbReference type="EMBL" id="MFKE01000029">
    <property type="protein sequence ID" value="OGG34471.1"/>
    <property type="molecule type" value="Genomic_DNA"/>
</dbReference>
<dbReference type="GO" id="GO:0005524">
    <property type="term" value="F:ATP binding"/>
    <property type="evidence" value="ECO:0007669"/>
    <property type="project" value="UniProtKB-KW"/>
</dbReference>
<dbReference type="InterPro" id="IPR011604">
    <property type="entry name" value="PDDEXK-like_dom_sf"/>
</dbReference>
<evidence type="ECO:0000313" key="13">
    <source>
        <dbReference type="Proteomes" id="UP000176186"/>
    </source>
</evidence>
<evidence type="ECO:0000256" key="6">
    <source>
        <dbReference type="ARBA" id="ARBA00022839"/>
    </source>
</evidence>
<proteinExistence type="predicted"/>
<keyword evidence="5" id="KW-0347">Helicase</keyword>
<evidence type="ECO:0000256" key="5">
    <source>
        <dbReference type="ARBA" id="ARBA00022806"/>
    </source>
</evidence>
<dbReference type="GO" id="GO:0043138">
    <property type="term" value="F:3'-5' DNA helicase activity"/>
    <property type="evidence" value="ECO:0007669"/>
    <property type="project" value="TreeGrafter"/>
</dbReference>
<protein>
    <submittedName>
        <fullName evidence="12">Uncharacterized protein</fullName>
    </submittedName>
</protein>
<keyword evidence="7" id="KW-0067">ATP-binding</keyword>
<gene>
    <name evidence="12" type="ORF">A2363_00480</name>
</gene>
<keyword evidence="8" id="KW-0238">DNA-binding</keyword>
<dbReference type="Pfam" id="PF13361">
    <property type="entry name" value="UvrD_C"/>
    <property type="match status" value="1"/>
</dbReference>
<keyword evidence="9" id="KW-0234">DNA repair</keyword>
<dbReference type="Proteomes" id="UP000176186">
    <property type="component" value="Unassembled WGS sequence"/>
</dbReference>
<feature type="domain" description="PD-(D/E)XK endonuclease-like" evidence="10">
    <location>
        <begin position="274"/>
        <end position="502"/>
    </location>
</feature>
<dbReference type="Gene3D" id="3.90.320.10">
    <property type="match status" value="1"/>
</dbReference>
<dbReference type="AlphaFoldDB" id="A0A1F6BBY5"/>
<evidence type="ECO:0000259" key="11">
    <source>
        <dbReference type="Pfam" id="PF13361"/>
    </source>
</evidence>
<comment type="caution">
    <text evidence="12">The sequence shown here is derived from an EMBL/GenBank/DDBJ whole genome shotgun (WGS) entry which is preliminary data.</text>
</comment>
<keyword evidence="6" id="KW-0269">Exonuclease</keyword>
<keyword evidence="3" id="KW-0227">DNA damage</keyword>
<evidence type="ECO:0000256" key="8">
    <source>
        <dbReference type="ARBA" id="ARBA00023125"/>
    </source>
</evidence>
<dbReference type="InterPro" id="IPR038726">
    <property type="entry name" value="PDDEXK_AddAB-type"/>
</dbReference>
<dbReference type="InterPro" id="IPR027417">
    <property type="entry name" value="P-loop_NTPase"/>
</dbReference>
<sequence>MYRLLSMDIFDIPPLVVAALVNDARKYGISLFEACEKKNLPVATLIHKHLGLMKKETAGQILYFFLEETGLLKKLATYKTAKEEKIAQNLAKFFNKLKTYEIEHEDAGVFTVVDWIDLSMTLGESPLSADTDWSENNAVNILTIHSAKGLEFNVVFLVNIVSARFPTIERKEQIPIPDALVKEILPLGDYHEQEERRLFYVGMTRARDALYFSGAKYYGEGKREKKLSAFIREALGEKPLFAENSENGQLPLIDWAKAKEEPDHPPLRPPITYLSYSQLETFKTCPLQYKYRHILKIPVPPRAALTFGDTIHKTLHAFYALVRAGNHPTKNDLLRLLEDHWSPVGYGDKAYEGKMKERGKALLTGFFEKGYDPNIVPRALEEPFKIKITPTLTLGGKIDRIDTLTDGTTEIIDYKTGTMPKTRNAESDLQLTVYALAGGAEKVKVSFYFLEDQIKLSATRTSQQLVQARKDIAQKAEEMGRSDFRPTPGKHCDFCEFRLICEAWS</sequence>
<keyword evidence="4" id="KW-0378">Hydrolase</keyword>
<dbReference type="GO" id="GO:0033202">
    <property type="term" value="C:DNA helicase complex"/>
    <property type="evidence" value="ECO:0007669"/>
    <property type="project" value="TreeGrafter"/>
</dbReference>